<evidence type="ECO:0000313" key="10">
    <source>
        <dbReference type="Proteomes" id="UP000039865"/>
    </source>
</evidence>
<keyword evidence="2" id="KW-0732">Signal</keyword>
<dbReference type="InParanoid" id="A0A078BAB6"/>
<dbReference type="OrthoDB" id="8040642at2759"/>
<feature type="active site" description="Charge relay system" evidence="7">
    <location>
        <position position="367"/>
    </location>
</feature>
<keyword evidence="4" id="KW-0442">Lipid degradation</keyword>
<dbReference type="AlphaFoldDB" id="A0A078BAB6"/>
<dbReference type="InterPro" id="IPR029058">
    <property type="entry name" value="AB_hydrolase_fold"/>
</dbReference>
<keyword evidence="6" id="KW-0325">Glycoprotein</keyword>
<gene>
    <name evidence="9" type="primary">Contig18676.g19837</name>
    <name evidence="9" type="ORF">STYLEM_20645</name>
</gene>
<dbReference type="PIRSF" id="PIRSF000862">
    <property type="entry name" value="Steryl_ester_lip"/>
    <property type="match status" value="1"/>
</dbReference>
<evidence type="ECO:0000256" key="1">
    <source>
        <dbReference type="ARBA" id="ARBA00010701"/>
    </source>
</evidence>
<comment type="similarity">
    <text evidence="1">Belongs to the AB hydrolase superfamily. Lipase family.</text>
</comment>
<protein>
    <submittedName>
        <fullName evidence="9">Ab-hydrolase associated lipase region family protein</fullName>
    </submittedName>
</protein>
<name>A0A078BAB6_STYLE</name>
<dbReference type="Pfam" id="PF04083">
    <property type="entry name" value="Abhydro_lipase"/>
    <property type="match status" value="1"/>
</dbReference>
<dbReference type="SUPFAM" id="SSF53474">
    <property type="entry name" value="alpha/beta-Hydrolases"/>
    <property type="match status" value="1"/>
</dbReference>
<keyword evidence="10" id="KW-1185">Reference proteome</keyword>
<keyword evidence="3 9" id="KW-0378">Hydrolase</keyword>
<dbReference type="PANTHER" id="PTHR11005">
    <property type="entry name" value="LYSOSOMAL ACID LIPASE-RELATED"/>
    <property type="match status" value="1"/>
</dbReference>
<dbReference type="InterPro" id="IPR025483">
    <property type="entry name" value="Lipase_euk"/>
</dbReference>
<dbReference type="InterPro" id="IPR006693">
    <property type="entry name" value="AB_hydrolase_lipase"/>
</dbReference>
<organism evidence="9 10">
    <name type="scientific">Stylonychia lemnae</name>
    <name type="common">Ciliate</name>
    <dbReference type="NCBI Taxonomy" id="5949"/>
    <lineage>
        <taxon>Eukaryota</taxon>
        <taxon>Sar</taxon>
        <taxon>Alveolata</taxon>
        <taxon>Ciliophora</taxon>
        <taxon>Intramacronucleata</taxon>
        <taxon>Spirotrichea</taxon>
        <taxon>Stichotrichia</taxon>
        <taxon>Sporadotrichida</taxon>
        <taxon>Oxytrichidae</taxon>
        <taxon>Stylonychinae</taxon>
        <taxon>Stylonychia</taxon>
    </lineage>
</organism>
<evidence type="ECO:0000256" key="6">
    <source>
        <dbReference type="ARBA" id="ARBA00023180"/>
    </source>
</evidence>
<dbReference type="OMA" id="SDARFWQ"/>
<proteinExistence type="inferred from homology"/>
<dbReference type="FunFam" id="3.40.50.1820:FF:000057">
    <property type="entry name" value="Lipase"/>
    <property type="match status" value="1"/>
</dbReference>
<accession>A0A078BAB6</accession>
<evidence type="ECO:0000256" key="4">
    <source>
        <dbReference type="ARBA" id="ARBA00022963"/>
    </source>
</evidence>
<evidence type="ECO:0000259" key="8">
    <source>
        <dbReference type="Pfam" id="PF04083"/>
    </source>
</evidence>
<keyword evidence="5" id="KW-0443">Lipid metabolism</keyword>
<evidence type="ECO:0000256" key="3">
    <source>
        <dbReference type="ARBA" id="ARBA00022801"/>
    </source>
</evidence>
<feature type="active site" description="Charge relay system" evidence="7">
    <location>
        <position position="336"/>
    </location>
</feature>
<dbReference type="GO" id="GO:0016042">
    <property type="term" value="P:lipid catabolic process"/>
    <property type="evidence" value="ECO:0007669"/>
    <property type="project" value="UniProtKB-KW"/>
</dbReference>
<dbReference type="EMBL" id="CCKQ01019476">
    <property type="protein sequence ID" value="CDW91490.1"/>
    <property type="molecule type" value="Genomic_DNA"/>
</dbReference>
<reference evidence="9 10" key="1">
    <citation type="submission" date="2014-06" db="EMBL/GenBank/DDBJ databases">
        <authorList>
            <person name="Swart Estienne"/>
        </authorList>
    </citation>
    <scope>NUCLEOTIDE SEQUENCE [LARGE SCALE GENOMIC DNA]</scope>
    <source>
        <strain evidence="9 10">130c</strain>
    </source>
</reference>
<evidence type="ECO:0000313" key="9">
    <source>
        <dbReference type="EMBL" id="CDW91490.1"/>
    </source>
</evidence>
<dbReference type="Gene3D" id="3.40.50.1820">
    <property type="entry name" value="alpha/beta hydrolase"/>
    <property type="match status" value="1"/>
</dbReference>
<dbReference type="Proteomes" id="UP000039865">
    <property type="component" value="Unassembled WGS sequence"/>
</dbReference>
<feature type="active site" description="Nucleophile" evidence="7">
    <location>
        <position position="165"/>
    </location>
</feature>
<evidence type="ECO:0000256" key="5">
    <source>
        <dbReference type="ARBA" id="ARBA00023098"/>
    </source>
</evidence>
<evidence type="ECO:0000256" key="7">
    <source>
        <dbReference type="PIRSR" id="PIRSR000862-1"/>
    </source>
</evidence>
<evidence type="ECO:0000256" key="2">
    <source>
        <dbReference type="ARBA" id="ARBA00022729"/>
    </source>
</evidence>
<sequence length="442" mass="50562">MQFISDAMVSLSSKADSFKNINQIVKSHGYPFEKHHYETKDGNINMVIRISGEKGTDSLKNIENNGPKKSVVILQHGLNCSATDWILNSHNSLAFILADNGYDVWINNSRGNRYSRNHVTLDPDHDKKQYWDYSFEEMAKFDQPALFDFVLNKTGAKNVSYVGHSQGTTQMFCALSNNMDYFRSRLNLFVALAPVVKLDNCSNSLIKLVKDSKTIEQMMVKYGLYELTPLKSNKKSVAYLHRLLPSISDLGIKLLSDEDTSEINPKSIEAFMAHYPSGTSLKTLLHFKQLMNRREFRHFDYGKEENLKRYGQEDAPMIPLENIDDFPVALIAGTEDKLADIEDVRWLREQMAKQGSLIFYEEHKIGHLAFLIPKNLIVYQQVVNLLKTFNPIYVPAKEGKLFKQSSSLAADDEIIAQVQQVQQQIDQKQILIEDNFAKLKTF</sequence>
<feature type="domain" description="Partial AB-hydrolase lipase" evidence="8">
    <location>
        <begin position="21"/>
        <end position="88"/>
    </location>
</feature>
<dbReference type="GO" id="GO:0016788">
    <property type="term" value="F:hydrolase activity, acting on ester bonds"/>
    <property type="evidence" value="ECO:0007669"/>
    <property type="project" value="InterPro"/>
</dbReference>